<dbReference type="Pfam" id="PF02607">
    <property type="entry name" value="B12-binding_2"/>
    <property type="match status" value="1"/>
</dbReference>
<dbReference type="Proteomes" id="UP000664109">
    <property type="component" value="Unassembled WGS sequence"/>
</dbReference>
<dbReference type="Gene3D" id="3.40.50.280">
    <property type="entry name" value="Cobalamin-binding domain"/>
    <property type="match status" value="1"/>
</dbReference>
<feature type="region of interest" description="Disordered" evidence="2">
    <location>
        <begin position="104"/>
        <end position="188"/>
    </location>
</feature>
<gene>
    <name evidence="4" type="ORF">JE024_02465</name>
</gene>
<sequence length="393" mass="40255">MTTGELAGRLGVAPTTIRSWGRRYGLEPAAHTPGGHRRWSPADVARLERMRALTSTGLAPAEAALLVRGGPAEAPRFARRAAAETAHPEEGAATGAVAAGAAEAAPPLPVGPDGPVGPVGPGADGPDHVDGLDRPDPADRGDRPSTAGRPHRGDRPSTAGRPDGPDRPGGLDHLPDGPLTGPGAPTAERPDLVRAALRLDSAAMDAILRAALASHGVVGAWDQVITPALRAVGRLWETSGERYIDIEHALTWHVSGALGRCVPRGADRRGAATVLACMPGEDHTLPLQALAAALAERRLPVRMLGGALPAEPLVAAVRRTGPAAVGLWSQSVATVSRALAAQVAAMEWGVRGARRRPAVLLLGPGWTGRTVPGAHHPPGLAEAADLCASLGRE</sequence>
<dbReference type="InterPro" id="IPR036594">
    <property type="entry name" value="Meth_synthase_dom"/>
</dbReference>
<dbReference type="Pfam" id="PF13411">
    <property type="entry name" value="MerR_1"/>
    <property type="match status" value="1"/>
</dbReference>
<evidence type="ECO:0000259" key="3">
    <source>
        <dbReference type="PROSITE" id="PS50937"/>
    </source>
</evidence>
<organism evidence="4 5">
    <name type="scientific">Streptomyces zhihengii</name>
    <dbReference type="NCBI Taxonomy" id="1818004"/>
    <lineage>
        <taxon>Bacteria</taxon>
        <taxon>Bacillati</taxon>
        <taxon>Actinomycetota</taxon>
        <taxon>Actinomycetes</taxon>
        <taxon>Kitasatosporales</taxon>
        <taxon>Streptomycetaceae</taxon>
        <taxon>Streptomyces</taxon>
    </lineage>
</organism>
<dbReference type="InterPro" id="IPR000551">
    <property type="entry name" value="MerR-type_HTH_dom"/>
</dbReference>
<dbReference type="InterPro" id="IPR003759">
    <property type="entry name" value="Cbl-bd_cap"/>
</dbReference>
<dbReference type="Gene3D" id="1.10.1660.10">
    <property type="match status" value="1"/>
</dbReference>
<evidence type="ECO:0000313" key="4">
    <source>
        <dbReference type="EMBL" id="MBM9617615.1"/>
    </source>
</evidence>
<dbReference type="EMBL" id="JAFEJA010000001">
    <property type="protein sequence ID" value="MBM9617615.1"/>
    <property type="molecule type" value="Genomic_DNA"/>
</dbReference>
<dbReference type="PANTHER" id="PTHR30204:SF97">
    <property type="entry name" value="MERR FAMILY REGULATORY PROTEIN"/>
    <property type="match status" value="1"/>
</dbReference>
<protein>
    <submittedName>
        <fullName evidence="4">MerR family transcriptional regulator</fullName>
    </submittedName>
</protein>
<name>A0ABS2UJ81_9ACTN</name>
<evidence type="ECO:0000313" key="5">
    <source>
        <dbReference type="Proteomes" id="UP000664109"/>
    </source>
</evidence>
<dbReference type="InterPro" id="IPR009061">
    <property type="entry name" value="DNA-bd_dom_put_sf"/>
</dbReference>
<evidence type="ECO:0000256" key="1">
    <source>
        <dbReference type="ARBA" id="ARBA00023125"/>
    </source>
</evidence>
<dbReference type="SUPFAM" id="SSF46955">
    <property type="entry name" value="Putative DNA-binding domain"/>
    <property type="match status" value="1"/>
</dbReference>
<proteinExistence type="predicted"/>
<feature type="compositionally biased region" description="Basic and acidic residues" evidence="2">
    <location>
        <begin position="125"/>
        <end position="143"/>
    </location>
</feature>
<reference evidence="4 5" key="1">
    <citation type="journal article" date="2016" name="Arch. Microbiol.">
        <title>Streptomyces zhihengii sp. nov., isolated from rhizospheric soil of Psammosilene tunicoides.</title>
        <authorList>
            <person name="Huang M.J."/>
            <person name="Fei J.J."/>
            <person name="Salam N."/>
            <person name="Kim C.J."/>
            <person name="Hozzein W.N."/>
            <person name="Xiao M."/>
            <person name="Huang H.Q."/>
            <person name="Li W.J."/>
        </authorList>
    </citation>
    <scope>NUCLEOTIDE SEQUENCE [LARGE SCALE GENOMIC DNA]</scope>
    <source>
        <strain evidence="4 5">YIM T102</strain>
    </source>
</reference>
<keyword evidence="1" id="KW-0238">DNA-binding</keyword>
<accession>A0ABS2UJ81</accession>
<feature type="domain" description="HTH merR-type" evidence="3">
    <location>
        <begin position="1"/>
        <end position="69"/>
    </location>
</feature>
<dbReference type="InterPro" id="IPR047057">
    <property type="entry name" value="MerR_fam"/>
</dbReference>
<dbReference type="PROSITE" id="PS50937">
    <property type="entry name" value="HTH_MERR_2"/>
    <property type="match status" value="1"/>
</dbReference>
<keyword evidence="5" id="KW-1185">Reference proteome</keyword>
<feature type="compositionally biased region" description="Basic and acidic residues" evidence="2">
    <location>
        <begin position="163"/>
        <end position="175"/>
    </location>
</feature>
<evidence type="ECO:0000256" key="2">
    <source>
        <dbReference type="SAM" id="MobiDB-lite"/>
    </source>
</evidence>
<comment type="caution">
    <text evidence="4">The sequence shown here is derived from an EMBL/GenBank/DDBJ whole genome shotgun (WGS) entry which is preliminary data.</text>
</comment>
<dbReference type="SMART" id="SM00422">
    <property type="entry name" value="HTH_MERR"/>
    <property type="match status" value="1"/>
</dbReference>
<dbReference type="PANTHER" id="PTHR30204">
    <property type="entry name" value="REDOX-CYCLING DRUG-SENSING TRANSCRIPTIONAL ACTIVATOR SOXR"/>
    <property type="match status" value="1"/>
</dbReference>
<dbReference type="Gene3D" id="1.10.1240.10">
    <property type="entry name" value="Methionine synthase domain"/>
    <property type="match status" value="1"/>
</dbReference>